<dbReference type="AlphaFoldDB" id="A0A917XTP9"/>
<comment type="caution">
    <text evidence="1">The sequence shown here is derived from an EMBL/GenBank/DDBJ whole genome shotgun (WGS) entry which is preliminary data.</text>
</comment>
<protein>
    <submittedName>
        <fullName evidence="1">Uncharacterized protein</fullName>
    </submittedName>
</protein>
<gene>
    <name evidence="1" type="ORF">GCM10011579_006080</name>
</gene>
<proteinExistence type="predicted"/>
<evidence type="ECO:0000313" key="1">
    <source>
        <dbReference type="EMBL" id="GGN50869.1"/>
    </source>
</evidence>
<organism evidence="1 2">
    <name type="scientific">Streptomyces albiflavescens</name>
    <dbReference type="NCBI Taxonomy" id="1623582"/>
    <lineage>
        <taxon>Bacteria</taxon>
        <taxon>Bacillati</taxon>
        <taxon>Actinomycetota</taxon>
        <taxon>Actinomycetes</taxon>
        <taxon>Kitasatosporales</taxon>
        <taxon>Streptomycetaceae</taxon>
        <taxon>Streptomyces</taxon>
    </lineage>
</organism>
<name>A0A917XTP9_9ACTN</name>
<sequence>MGGTVSVRSGRAERPWRARTLHGRVADKAFLRSTWKFFYQKVKGALLMERDAEGGRGRGQIRVPGRADRLAVER</sequence>
<dbReference type="EMBL" id="BMMM01000001">
    <property type="protein sequence ID" value="GGN50869.1"/>
    <property type="molecule type" value="Genomic_DNA"/>
</dbReference>
<dbReference type="Proteomes" id="UP000600365">
    <property type="component" value="Unassembled WGS sequence"/>
</dbReference>
<evidence type="ECO:0000313" key="2">
    <source>
        <dbReference type="Proteomes" id="UP000600365"/>
    </source>
</evidence>
<accession>A0A917XTP9</accession>
<reference evidence="1 2" key="1">
    <citation type="journal article" date="2014" name="Int. J. Syst. Evol. Microbiol.">
        <title>Complete genome sequence of Corynebacterium casei LMG S-19264T (=DSM 44701T), isolated from a smear-ripened cheese.</title>
        <authorList>
            <consortium name="US DOE Joint Genome Institute (JGI-PGF)"/>
            <person name="Walter F."/>
            <person name="Albersmeier A."/>
            <person name="Kalinowski J."/>
            <person name="Ruckert C."/>
        </authorList>
    </citation>
    <scope>NUCLEOTIDE SEQUENCE [LARGE SCALE GENOMIC DNA]</scope>
    <source>
        <strain evidence="1 2">CGMCC 4.7111</strain>
    </source>
</reference>
<keyword evidence="2" id="KW-1185">Reference proteome</keyword>